<dbReference type="InterPro" id="IPR036526">
    <property type="entry name" value="C-N_Hydrolase_sf"/>
</dbReference>
<dbReference type="EMBL" id="JAKJSC010000007">
    <property type="protein sequence ID" value="MDE5419944.1"/>
    <property type="molecule type" value="Genomic_DNA"/>
</dbReference>
<keyword evidence="3" id="KW-1185">Reference proteome</keyword>
<dbReference type="InterPro" id="IPR052737">
    <property type="entry name" value="Omega-amidase_YafV"/>
</dbReference>
<evidence type="ECO:0000259" key="1">
    <source>
        <dbReference type="PROSITE" id="PS50263"/>
    </source>
</evidence>
<dbReference type="RefSeq" id="WP_275111274.1">
    <property type="nucleotide sequence ID" value="NZ_JAKJSC010000007.1"/>
</dbReference>
<feature type="domain" description="CN hydrolase" evidence="1">
    <location>
        <begin position="5"/>
        <end position="237"/>
    </location>
</feature>
<name>A0ABT5VWZ4_9BACT</name>
<accession>A0ABT5VWZ4</accession>
<dbReference type="InterPro" id="IPR003010">
    <property type="entry name" value="C-N_Hydrolase"/>
</dbReference>
<comment type="caution">
    <text evidence="2">The sequence shown here is derived from an EMBL/GenBank/DDBJ whole genome shotgun (WGS) entry which is preliminary data.</text>
</comment>
<dbReference type="Proteomes" id="UP001528920">
    <property type="component" value="Unassembled WGS sequence"/>
</dbReference>
<dbReference type="PANTHER" id="PTHR47799">
    <property type="entry name" value="OMEGA-AMIDASE YAFV"/>
    <property type="match status" value="1"/>
</dbReference>
<proteinExistence type="predicted"/>
<organism evidence="2 3">
    <name type="scientific">Paralabilibaculum antarcticum</name>
    <dbReference type="NCBI Taxonomy" id="2912572"/>
    <lineage>
        <taxon>Bacteria</taxon>
        <taxon>Pseudomonadati</taxon>
        <taxon>Bacteroidota</taxon>
        <taxon>Bacteroidia</taxon>
        <taxon>Marinilabiliales</taxon>
        <taxon>Marinifilaceae</taxon>
        <taxon>Paralabilibaculum</taxon>
    </lineage>
</organism>
<dbReference type="SUPFAM" id="SSF56317">
    <property type="entry name" value="Carbon-nitrogen hydrolase"/>
    <property type="match status" value="1"/>
</dbReference>
<dbReference type="Pfam" id="PF00795">
    <property type="entry name" value="CN_hydrolase"/>
    <property type="match status" value="1"/>
</dbReference>
<gene>
    <name evidence="2" type="ORF">L3049_18295</name>
</gene>
<dbReference type="PROSITE" id="PS50263">
    <property type="entry name" value="CN_HYDROLASE"/>
    <property type="match status" value="1"/>
</dbReference>
<evidence type="ECO:0000313" key="3">
    <source>
        <dbReference type="Proteomes" id="UP001528920"/>
    </source>
</evidence>
<protein>
    <submittedName>
        <fullName evidence="2">Amidohydrolase</fullName>
    </submittedName>
</protein>
<evidence type="ECO:0000313" key="2">
    <source>
        <dbReference type="EMBL" id="MDE5419944.1"/>
    </source>
</evidence>
<dbReference type="PANTHER" id="PTHR47799:SF1">
    <property type="entry name" value="OMEGA-AMIDASE YAFV"/>
    <property type="match status" value="1"/>
</dbReference>
<reference evidence="2 3" key="1">
    <citation type="submission" date="2022-01" db="EMBL/GenBank/DDBJ databases">
        <title>Labilibaculum sp. nov, a marine bacterium isolated from Antarctica.</title>
        <authorList>
            <person name="Dai W."/>
        </authorList>
    </citation>
    <scope>NUCLEOTIDE SEQUENCE [LARGE SCALE GENOMIC DNA]</scope>
    <source>
        <strain evidence="2 3">DW002</strain>
    </source>
</reference>
<sequence length="260" mass="29788">MSDMLRVSLVQLDLKWGNVEENLQSITRLISGLKNATDLIVLPEMFSSGFMMENKDQIAPKAEMTINWMMNQAKELKSTILGSIIVEEDGVYYNRLYCVDGEKIICSYDKRHLFRMGEEQEHFKGGDERVIFTIGKWRIRPLVCYDLRFPVWSRNQNNYDLLLYVANWPEARQDVWSILLKARAIENQSFVLGVNRIGQDGMGLSYAGGSVVYDSKGKELIKCVDNQEAILNASLSLDELNGFRAKFPVHLDADSFQINK</sequence>
<dbReference type="Gene3D" id="3.60.110.10">
    <property type="entry name" value="Carbon-nitrogen hydrolase"/>
    <property type="match status" value="1"/>
</dbReference>
<dbReference type="NCBIfam" id="NF007757">
    <property type="entry name" value="PRK10438.1"/>
    <property type="match status" value="1"/>
</dbReference>